<feature type="compositionally biased region" description="Low complexity" evidence="4">
    <location>
        <begin position="758"/>
        <end position="781"/>
    </location>
</feature>
<evidence type="ECO:0000313" key="7">
    <source>
        <dbReference type="Proteomes" id="UP001642720"/>
    </source>
</evidence>
<protein>
    <submittedName>
        <fullName evidence="6">Bud site selection protein BUD4</fullName>
    </submittedName>
</protein>
<dbReference type="InterPro" id="IPR052007">
    <property type="entry name" value="Bud4"/>
</dbReference>
<feature type="compositionally biased region" description="Polar residues" evidence="4">
    <location>
        <begin position="462"/>
        <end position="471"/>
    </location>
</feature>
<feature type="compositionally biased region" description="Acidic residues" evidence="4">
    <location>
        <begin position="298"/>
        <end position="310"/>
    </location>
</feature>
<keyword evidence="2" id="KW-0131">Cell cycle</keyword>
<feature type="compositionally biased region" description="Acidic residues" evidence="4">
    <location>
        <begin position="591"/>
        <end position="617"/>
    </location>
</feature>
<evidence type="ECO:0000313" key="6">
    <source>
        <dbReference type="EMBL" id="TFB06331.1"/>
    </source>
</evidence>
<dbReference type="SUPFAM" id="SSF50729">
    <property type="entry name" value="PH domain-like"/>
    <property type="match status" value="1"/>
</dbReference>
<sequence>MSSEPVRPAWPAAQHVGPRQQEAPQLTSLSSLQVHPLRIAKGTPGSSPPKTSSSTSNLPQPRPLSELSPTERRRNSPSWNQMSPTKKSTLSNDSSPFQSSPAESVTSPRVFWQNRNSENMYGSGSPSPTRRSSIERLQKASRVKNSNILALEQKQEYDPTRLPQIERPLAKPPNSVFAFPKTGSPGPYAADGDKPAPMSPAKSDHSGPSTPRGPSKDQASPTKSSLSPSKFKSSFDHETGTWSADASAVDGPPSGRSSHRHTKSVTFDAAPPQINEYEMATPDLSSIGTNSREGSYDSMEEDEEDDDDLLYDPAHMGGEDESFDASLEDTDKTPVVGPDDWARDSSLMNHEQEEYDGSPMPDGAPGAAGSGRLSMGSARADSMGSVAENRPLPPLPGGHGRSQSTGSVPSSPAVSQSPDKAAGSHRSLPVPPPASATKSDIESFISGKMSLEERLKLMMLSDDNSGKTAAEQQRERRLRRSSGRSRSSLSRDDTLNTVDTHDSQIALDAQHDEEAETREEDDNLGDMSGLGDYQLPQPLSREAIMKRVNGNKIMADPESEYNFSSPPGTPLREQHFALDPDVPIPSTEDSLMGDEEDEEDEDDDKYDEHYDDEEDPVESSVIIHRVIHEDDSELDMYDSDYDDEYDDELDGSHFESDDDLDASGSHYGGDDGHYAETEVKAEHSEKPAGDAAKEPVKESVKELSPPEHDLTDEVLTPRAISPATSKADTHTEAESSMISESNASVSDLDSDATPEATLEPSALEPSLLEPSALEPAALQPAAPEPTREVSAEPEDSLQPEEEEHDLSPQVSAEILRTKTPEKLLPKPEYDGTGWGDDSYEDRTGTPDSVIHNPVSDDEDATTIPRESPEIPERLATIKASGSKLKTRVSNTPSDIVAMREARRHVSGEIPGVPSIPSKHRALMSRDGSELENDSFLARHPSFKNRSLTLDLDMGLSLDKDFERVIETQKVAFSRSFVHTTQMTTNDSHPLPRQVSRDQLTPPGQCQLDANITTRSQRGYLMRQNTKLVSASDKDAEDAWKGRSANNSPIKTNRPQSWTVEPWNSQTRRSIRKGQPVLSAVPPLPGQESNTTTLNKVVEEDYTVDAAGPEAGERGRLFVKVIGVKDLDLPIPKNERSWFSLTLDNGVHCVTTAWLELARNAPIGQEFELVVPNDLEFQLTLNVKLEKPTYANVQPAAIKMAKPKTSTFSRVFASPKKRKELELQKKAEEERFAQQQKEALARKRKDAGSAYELLSPLAAEDGSFARAYISLKEHENRCFGRPYTVEVVCFNEWATEEESFASTIKSKRGNAAGILRKAPYKIGKLELQLLFVPRPKNVTDDDMPKSMNSCIRELKAAEERLARNWEGVLSQQGGDCPYWRRRYFKLVGTKLTAYHEATRQPRATINLSNAKRLIDDRRTLMEKETMGKGGKRRRSAFAEEEEGYMFVEEGFRIRFNNGEVIDFYADTREDKEGWMKALSDVIGRGDAGLEEDASGTRTRAKWCELVFKHEEQIRRRTDSRRVHSRTRSTFN</sequence>
<keyword evidence="7" id="KW-1185">Reference proteome</keyword>
<dbReference type="EMBL" id="PPTA01000002">
    <property type="protein sequence ID" value="TFB06331.1"/>
    <property type="molecule type" value="Genomic_DNA"/>
</dbReference>
<evidence type="ECO:0000256" key="4">
    <source>
        <dbReference type="SAM" id="MobiDB-lite"/>
    </source>
</evidence>
<feature type="compositionally biased region" description="Acidic residues" evidence="4">
    <location>
        <begin position="511"/>
        <end position="524"/>
    </location>
</feature>
<feature type="region of interest" description="Disordered" evidence="4">
    <location>
        <begin position="456"/>
        <end position="544"/>
    </location>
</feature>
<feature type="compositionally biased region" description="Polar residues" evidence="4">
    <location>
        <begin position="1043"/>
        <end position="1067"/>
    </location>
</feature>
<feature type="compositionally biased region" description="Polar residues" evidence="4">
    <location>
        <begin position="22"/>
        <end position="33"/>
    </location>
</feature>
<dbReference type="PANTHER" id="PTHR36100">
    <property type="entry name" value="BUD SITE SELECTION PROTEIN 4"/>
    <property type="match status" value="1"/>
</dbReference>
<feature type="compositionally biased region" description="Low complexity" evidence="4">
    <location>
        <begin position="122"/>
        <end position="131"/>
    </location>
</feature>
<dbReference type="GeneID" id="300573845"/>
<keyword evidence="1" id="KW-0132">Cell division</keyword>
<feature type="compositionally biased region" description="Basic and acidic residues" evidence="4">
    <location>
        <begin position="668"/>
        <end position="711"/>
    </location>
</feature>
<feature type="compositionally biased region" description="Acidic residues" evidence="4">
    <location>
        <begin position="319"/>
        <end position="328"/>
    </location>
</feature>
<feature type="domain" description="PH" evidence="5">
    <location>
        <begin position="1361"/>
        <end position="1482"/>
    </location>
</feature>
<dbReference type="Pfam" id="PF08174">
    <property type="entry name" value="Anillin"/>
    <property type="match status" value="1"/>
</dbReference>
<evidence type="ECO:0000256" key="2">
    <source>
        <dbReference type="ARBA" id="ARBA00023306"/>
    </source>
</evidence>
<evidence type="ECO:0000256" key="1">
    <source>
        <dbReference type="ARBA" id="ARBA00022618"/>
    </source>
</evidence>
<feature type="compositionally biased region" description="Low complexity" evidence="4">
    <location>
        <begin position="220"/>
        <end position="232"/>
    </location>
</feature>
<dbReference type="InterPro" id="IPR011993">
    <property type="entry name" value="PH-like_dom_sf"/>
</dbReference>
<organism evidence="6 7">
    <name type="scientific">Trichoderma ghanense</name>
    <dbReference type="NCBI Taxonomy" id="65468"/>
    <lineage>
        <taxon>Eukaryota</taxon>
        <taxon>Fungi</taxon>
        <taxon>Dikarya</taxon>
        <taxon>Ascomycota</taxon>
        <taxon>Pezizomycotina</taxon>
        <taxon>Sordariomycetes</taxon>
        <taxon>Hypocreomycetidae</taxon>
        <taxon>Hypocreales</taxon>
        <taxon>Hypocreaceae</taxon>
        <taxon>Trichoderma</taxon>
    </lineage>
</organism>
<feature type="compositionally biased region" description="Low complexity" evidence="4">
    <location>
        <begin position="41"/>
        <end position="56"/>
    </location>
</feature>
<feature type="compositionally biased region" description="Acidic residues" evidence="4">
    <location>
        <begin position="791"/>
        <end position="804"/>
    </location>
</feature>
<feature type="compositionally biased region" description="Basic and acidic residues" evidence="4">
    <location>
        <begin position="489"/>
        <end position="502"/>
    </location>
</feature>
<accession>A0ABY2HDV6</accession>
<feature type="compositionally biased region" description="Acidic residues" evidence="4">
    <location>
        <begin position="630"/>
        <end position="649"/>
    </location>
</feature>
<dbReference type="Pfam" id="PF00169">
    <property type="entry name" value="PH"/>
    <property type="match status" value="1"/>
</dbReference>
<feature type="compositionally biased region" description="Polar residues" evidence="4">
    <location>
        <begin position="734"/>
        <end position="747"/>
    </location>
</feature>
<feature type="compositionally biased region" description="Basic and acidic residues" evidence="4">
    <location>
        <begin position="815"/>
        <end position="829"/>
    </location>
</feature>
<feature type="compositionally biased region" description="Basic and acidic residues" evidence="4">
    <location>
        <begin position="1031"/>
        <end position="1040"/>
    </location>
</feature>
<reference evidence="6 7" key="1">
    <citation type="submission" date="2018-01" db="EMBL/GenBank/DDBJ databases">
        <title>Genome characterization of the sugarcane-associated fungus Trichoderma ghanense CCMA-1212 and their application in lignocelulose bioconversion.</title>
        <authorList>
            <person name="Steindorff A.S."/>
            <person name="Mendes T.D."/>
            <person name="Vilela E.S.D."/>
            <person name="Rodrigues D.S."/>
            <person name="Formighieri E.F."/>
            <person name="Melo I.S."/>
            <person name="Favaro L.C.L."/>
        </authorList>
    </citation>
    <scope>NUCLEOTIDE SEQUENCE [LARGE SCALE GENOMIC DNA]</scope>
    <source>
        <strain evidence="6 7">CCMA-1212</strain>
    </source>
</reference>
<name>A0ABY2HDV6_9HYPO</name>
<dbReference type="RefSeq" id="XP_073562532.1">
    <property type="nucleotide sequence ID" value="XM_073699395.1"/>
</dbReference>
<proteinExistence type="predicted"/>
<feature type="region of interest" description="Disordered" evidence="4">
    <location>
        <begin position="1022"/>
        <end position="1068"/>
    </location>
</feature>
<feature type="coiled-coil region" evidence="3">
    <location>
        <begin position="1215"/>
        <end position="1242"/>
    </location>
</feature>
<comment type="caution">
    <text evidence="6">The sequence shown here is derived from an EMBL/GenBank/DDBJ whole genome shotgun (WGS) entry which is preliminary data.</text>
</comment>
<dbReference type="InterPro" id="IPR001849">
    <property type="entry name" value="PH_domain"/>
</dbReference>
<feature type="compositionally biased region" description="Low complexity" evidence="4">
    <location>
        <begin position="407"/>
        <end position="418"/>
    </location>
</feature>
<feature type="compositionally biased region" description="Polar residues" evidence="4">
    <location>
        <begin position="76"/>
        <end position="120"/>
    </location>
</feature>
<dbReference type="CDD" id="cd13278">
    <property type="entry name" value="PH_Bud4"/>
    <property type="match status" value="1"/>
</dbReference>
<dbReference type="Proteomes" id="UP001642720">
    <property type="component" value="Unassembled WGS sequence"/>
</dbReference>
<keyword evidence="3" id="KW-0175">Coiled coil</keyword>
<dbReference type="Gene3D" id="2.30.29.30">
    <property type="entry name" value="Pleckstrin-homology domain (PH domain)/Phosphotyrosine-binding domain (PTB)"/>
    <property type="match status" value="1"/>
</dbReference>
<feature type="compositionally biased region" description="Polar residues" evidence="4">
    <location>
        <begin position="283"/>
        <end position="293"/>
    </location>
</feature>
<gene>
    <name evidence="6" type="ORF">CCMA1212_001990</name>
</gene>
<feature type="region of interest" description="Disordered" evidence="4">
    <location>
        <begin position="1"/>
        <end position="441"/>
    </location>
</feature>
<dbReference type="PROSITE" id="PS50003">
    <property type="entry name" value="PH_DOMAIN"/>
    <property type="match status" value="1"/>
</dbReference>
<dbReference type="SMART" id="SM00233">
    <property type="entry name" value="PH"/>
    <property type="match status" value="1"/>
</dbReference>
<dbReference type="PANTHER" id="PTHR36100:SF1">
    <property type="entry name" value="BUD SITE SELECTION PROTEIN 4"/>
    <property type="match status" value="1"/>
</dbReference>
<feature type="region of interest" description="Disordered" evidence="4">
    <location>
        <begin position="556"/>
        <end position="868"/>
    </location>
</feature>
<evidence type="ECO:0000256" key="3">
    <source>
        <dbReference type="SAM" id="Coils"/>
    </source>
</evidence>
<evidence type="ECO:0000259" key="5">
    <source>
        <dbReference type="PROSITE" id="PS50003"/>
    </source>
</evidence>
<dbReference type="InterPro" id="IPR012966">
    <property type="entry name" value="AHD"/>
</dbReference>